<organism evidence="2 3">
    <name type="scientific">Roseateles oligotrophus</name>
    <dbReference type="NCBI Taxonomy" id="1769250"/>
    <lineage>
        <taxon>Bacteria</taxon>
        <taxon>Pseudomonadati</taxon>
        <taxon>Pseudomonadota</taxon>
        <taxon>Betaproteobacteria</taxon>
        <taxon>Burkholderiales</taxon>
        <taxon>Sphaerotilaceae</taxon>
        <taxon>Roseateles</taxon>
    </lineage>
</organism>
<keyword evidence="1" id="KW-1133">Transmembrane helix</keyword>
<dbReference type="InterPro" id="IPR005625">
    <property type="entry name" value="PepSY-ass_TM"/>
</dbReference>
<feature type="transmembrane region" description="Helical" evidence="1">
    <location>
        <begin position="141"/>
        <end position="161"/>
    </location>
</feature>
<feature type="transmembrane region" description="Helical" evidence="1">
    <location>
        <begin position="333"/>
        <end position="354"/>
    </location>
</feature>
<protein>
    <submittedName>
        <fullName evidence="2">Putative iron-regulated membrane protein</fullName>
    </submittedName>
</protein>
<evidence type="ECO:0000313" key="3">
    <source>
        <dbReference type="Proteomes" id="UP000562027"/>
    </source>
</evidence>
<comment type="caution">
    <text evidence="2">The sequence shown here is derived from an EMBL/GenBank/DDBJ whole genome shotgun (WGS) entry which is preliminary data.</text>
</comment>
<dbReference type="PANTHER" id="PTHR34219">
    <property type="entry name" value="IRON-REGULATED INNER MEMBRANE PROTEIN-RELATED"/>
    <property type="match status" value="1"/>
</dbReference>
<dbReference type="Pfam" id="PF03929">
    <property type="entry name" value="PepSY_TM"/>
    <property type="match status" value="1"/>
</dbReference>
<evidence type="ECO:0000313" key="2">
    <source>
        <dbReference type="EMBL" id="MBB4844636.1"/>
    </source>
</evidence>
<dbReference type="RefSeq" id="WP_184301329.1">
    <property type="nucleotide sequence ID" value="NZ_JACHLP010000006.1"/>
</dbReference>
<sequence>MGSRLRRGWLRLHRWLALTLGLPLAVVALLGAVLLVLKPIDHWRHAELFSVAPGPAASDLLERVRQRLGAEFGPGAALTFRLPRLADESLRVAVRGPWDGTIYLDPRDASELGRRGEHEGAFNLLFEIHSALLLNETGKPLLALLALAYLVLLIGGLVLWWPKRWRRALVLTLDRGALRALFDLHRGGGALLGLLIGVPVLSGAYMAWRPLSQAVTTLSGQPSTAPPRLPGLAADVQGPPLELDAMVKLARAGFAGAPVGYVQLPAHPGKPIRVRLRLADDPHPNGLSSVWLHPHSGRVLAAHRWSELDPGARAYSVIYPLHTGELGGLGTTVLNGLLGLALAGLGGSGIYLWWKRRG</sequence>
<accession>A0A840L973</accession>
<dbReference type="EMBL" id="JACHLP010000006">
    <property type="protein sequence ID" value="MBB4844636.1"/>
    <property type="molecule type" value="Genomic_DNA"/>
</dbReference>
<dbReference type="Proteomes" id="UP000562027">
    <property type="component" value="Unassembled WGS sequence"/>
</dbReference>
<evidence type="ECO:0000256" key="1">
    <source>
        <dbReference type="SAM" id="Phobius"/>
    </source>
</evidence>
<gene>
    <name evidence="2" type="ORF">HNP55_003180</name>
</gene>
<reference evidence="2 3" key="1">
    <citation type="submission" date="2020-08" db="EMBL/GenBank/DDBJ databases">
        <title>Functional genomics of gut bacteria from endangered species of beetles.</title>
        <authorList>
            <person name="Carlos-Shanley C."/>
        </authorList>
    </citation>
    <scope>NUCLEOTIDE SEQUENCE [LARGE SCALE GENOMIC DNA]</scope>
    <source>
        <strain evidence="2 3">S00239</strain>
    </source>
</reference>
<feature type="transmembrane region" description="Helical" evidence="1">
    <location>
        <begin position="189"/>
        <end position="208"/>
    </location>
</feature>
<keyword evidence="1" id="KW-0812">Transmembrane</keyword>
<name>A0A840L973_9BURK</name>
<dbReference type="AlphaFoldDB" id="A0A840L973"/>
<keyword evidence="3" id="KW-1185">Reference proteome</keyword>
<proteinExistence type="predicted"/>
<keyword evidence="1" id="KW-0472">Membrane</keyword>
<feature type="transmembrane region" description="Helical" evidence="1">
    <location>
        <begin position="12"/>
        <end position="37"/>
    </location>
</feature>